<feature type="domain" description="PASTA" evidence="12">
    <location>
        <begin position="386"/>
        <end position="449"/>
    </location>
</feature>
<keyword evidence="14" id="KW-1185">Reference proteome</keyword>
<dbReference type="Gene3D" id="3.30.10.20">
    <property type="match status" value="4"/>
</dbReference>
<dbReference type="Pfam" id="PF03793">
    <property type="entry name" value="PASTA"/>
    <property type="match status" value="4"/>
</dbReference>
<evidence type="ECO:0000256" key="7">
    <source>
        <dbReference type="ARBA" id="ARBA00047899"/>
    </source>
</evidence>
<dbReference type="InterPro" id="IPR011009">
    <property type="entry name" value="Kinase-like_dom_sf"/>
</dbReference>
<feature type="region of interest" description="Disordered" evidence="9">
    <location>
        <begin position="558"/>
        <end position="577"/>
    </location>
</feature>
<dbReference type="EMBL" id="BONY01000016">
    <property type="protein sequence ID" value="GIH04966.1"/>
    <property type="molecule type" value="Genomic_DNA"/>
</dbReference>
<evidence type="ECO:0000313" key="13">
    <source>
        <dbReference type="EMBL" id="GIH04966.1"/>
    </source>
</evidence>
<gene>
    <name evidence="13" type="ORF">Rhe02_30330</name>
</gene>
<dbReference type="PANTHER" id="PTHR43289:SF34">
    <property type="entry name" value="SERINE_THREONINE-PROTEIN KINASE YBDM-RELATED"/>
    <property type="match status" value="1"/>
</dbReference>
<accession>A0A8J3Q6X1</accession>
<dbReference type="Gene3D" id="3.30.200.20">
    <property type="entry name" value="Phosphorylase Kinase, domain 1"/>
    <property type="match status" value="1"/>
</dbReference>
<keyword evidence="5 13" id="KW-0418">Kinase</keyword>
<comment type="catalytic activity">
    <reaction evidence="7">
        <text>L-threonyl-[protein] + ATP = O-phospho-L-threonyl-[protein] + ADP + H(+)</text>
        <dbReference type="Rhea" id="RHEA:46608"/>
        <dbReference type="Rhea" id="RHEA-COMP:11060"/>
        <dbReference type="Rhea" id="RHEA-COMP:11605"/>
        <dbReference type="ChEBI" id="CHEBI:15378"/>
        <dbReference type="ChEBI" id="CHEBI:30013"/>
        <dbReference type="ChEBI" id="CHEBI:30616"/>
        <dbReference type="ChEBI" id="CHEBI:61977"/>
        <dbReference type="ChEBI" id="CHEBI:456216"/>
        <dbReference type="EC" id="2.7.11.1"/>
    </reaction>
</comment>
<dbReference type="AlphaFoldDB" id="A0A8J3Q6X1"/>
<dbReference type="CDD" id="cd14014">
    <property type="entry name" value="STKc_PknB_like"/>
    <property type="match status" value="1"/>
</dbReference>
<dbReference type="FunFam" id="3.30.200.20:FF:000035">
    <property type="entry name" value="Serine/threonine protein kinase Stk1"/>
    <property type="match status" value="1"/>
</dbReference>
<dbReference type="InterPro" id="IPR008271">
    <property type="entry name" value="Ser/Thr_kinase_AS"/>
</dbReference>
<keyword evidence="4" id="KW-0547">Nucleotide-binding</keyword>
<dbReference type="Gene3D" id="1.10.510.10">
    <property type="entry name" value="Transferase(Phosphotransferase) domain 1"/>
    <property type="match status" value="1"/>
</dbReference>
<dbReference type="PANTHER" id="PTHR43289">
    <property type="entry name" value="MITOGEN-ACTIVATED PROTEIN KINASE KINASE KINASE 20-RELATED"/>
    <property type="match status" value="1"/>
</dbReference>
<evidence type="ECO:0000256" key="8">
    <source>
        <dbReference type="ARBA" id="ARBA00048679"/>
    </source>
</evidence>
<organism evidence="13 14">
    <name type="scientific">Rhizocola hellebori</name>
    <dbReference type="NCBI Taxonomy" id="1392758"/>
    <lineage>
        <taxon>Bacteria</taxon>
        <taxon>Bacillati</taxon>
        <taxon>Actinomycetota</taxon>
        <taxon>Actinomycetes</taxon>
        <taxon>Micromonosporales</taxon>
        <taxon>Micromonosporaceae</taxon>
        <taxon>Rhizocola</taxon>
    </lineage>
</organism>
<name>A0A8J3Q6X1_9ACTN</name>
<sequence length="653" mass="68553">MADPLIGSLVDGRYRVRGRVARGGMATVYTAMDERLERTVALKIIHPAQVSDGSFLDKFTDEAKTVARLTHPNVVAVYDQGTHSGLPYLVMEYVRGRTLRDILADRRRLTPAEALAVMEQVLSALGAAHHAGLVHRDVKPENVLVAESPSGASLVDAVVKVADFGLARAVEASAEDPEAGQLMATVAYVAPELVADGFADPRSDVYSAGVMLFEMLTGRVPYDAERPVDVAWQHVDRDVPPPSRYAAALPPAIDELVVSATRRDPGSRPTDAGALLNAVQAAREGLAGGNAATQRLRPITQDTVIVSQVTERPSWARLPAGAAARPRQQQRARRPRRPRTLAGQLSAVHQRIISNQRGRTALAAALAGILVLLLVGGWWLAFGRFEAAPDLQKMTLAAAQAKAQEAGLKVELGQGEFREDVAKDIVLGQVPGPGGRVAKGGTIKLILSLGAERYPVPNVVGKTLELATADLSVEPMKFQVTQGAPVFSDAAPAGTVVATVPAVGEGVKPGGVVQVILSKGRAPITIPSVVGLQVNEATSMLQGLGLKVLTVAGDDATKPKGEVLEQNPPGGGSAERGNEVTLKVNQNASVAAMPSVIGQNCQGVAGQFRGAGYQVRLDGDPVSVAIGNVEKQNPQPGKPLTAGQEIVLTCKFG</sequence>
<feature type="region of interest" description="Disordered" evidence="9">
    <location>
        <begin position="319"/>
        <end position="340"/>
    </location>
</feature>
<evidence type="ECO:0000259" key="11">
    <source>
        <dbReference type="PROSITE" id="PS50011"/>
    </source>
</evidence>
<dbReference type="SUPFAM" id="SSF56112">
    <property type="entry name" value="Protein kinase-like (PK-like)"/>
    <property type="match status" value="1"/>
</dbReference>
<evidence type="ECO:0000256" key="9">
    <source>
        <dbReference type="SAM" id="MobiDB-lite"/>
    </source>
</evidence>
<dbReference type="InterPro" id="IPR000719">
    <property type="entry name" value="Prot_kinase_dom"/>
</dbReference>
<keyword evidence="10" id="KW-0472">Membrane</keyword>
<dbReference type="PROSITE" id="PS50011">
    <property type="entry name" value="PROTEIN_KINASE_DOM"/>
    <property type="match status" value="1"/>
</dbReference>
<keyword evidence="6" id="KW-0067">ATP-binding</keyword>
<feature type="transmembrane region" description="Helical" evidence="10">
    <location>
        <begin position="361"/>
        <end position="381"/>
    </location>
</feature>
<dbReference type="PROSITE" id="PS51178">
    <property type="entry name" value="PASTA"/>
    <property type="match status" value="4"/>
</dbReference>
<evidence type="ECO:0000256" key="2">
    <source>
        <dbReference type="ARBA" id="ARBA00022527"/>
    </source>
</evidence>
<evidence type="ECO:0000256" key="4">
    <source>
        <dbReference type="ARBA" id="ARBA00022741"/>
    </source>
</evidence>
<evidence type="ECO:0000256" key="3">
    <source>
        <dbReference type="ARBA" id="ARBA00022679"/>
    </source>
</evidence>
<evidence type="ECO:0000256" key="6">
    <source>
        <dbReference type="ARBA" id="ARBA00022840"/>
    </source>
</evidence>
<keyword evidence="10" id="KW-0812">Transmembrane</keyword>
<dbReference type="CDD" id="cd06577">
    <property type="entry name" value="PASTA_pknB"/>
    <property type="match status" value="3"/>
</dbReference>
<dbReference type="GO" id="GO:0005524">
    <property type="term" value="F:ATP binding"/>
    <property type="evidence" value="ECO:0007669"/>
    <property type="project" value="UniProtKB-KW"/>
</dbReference>
<comment type="catalytic activity">
    <reaction evidence="8">
        <text>L-seryl-[protein] + ATP = O-phospho-L-seryl-[protein] + ADP + H(+)</text>
        <dbReference type="Rhea" id="RHEA:17989"/>
        <dbReference type="Rhea" id="RHEA-COMP:9863"/>
        <dbReference type="Rhea" id="RHEA-COMP:11604"/>
        <dbReference type="ChEBI" id="CHEBI:15378"/>
        <dbReference type="ChEBI" id="CHEBI:29999"/>
        <dbReference type="ChEBI" id="CHEBI:30616"/>
        <dbReference type="ChEBI" id="CHEBI:83421"/>
        <dbReference type="ChEBI" id="CHEBI:456216"/>
        <dbReference type="EC" id="2.7.11.1"/>
    </reaction>
</comment>
<feature type="domain" description="PASTA" evidence="12">
    <location>
        <begin position="587"/>
        <end position="652"/>
    </location>
</feature>
<dbReference type="Proteomes" id="UP000612899">
    <property type="component" value="Unassembled WGS sequence"/>
</dbReference>
<comment type="caution">
    <text evidence="13">The sequence shown here is derived from an EMBL/GenBank/DDBJ whole genome shotgun (WGS) entry which is preliminary data.</text>
</comment>
<keyword evidence="10" id="KW-1133">Transmembrane helix</keyword>
<feature type="domain" description="Protein kinase" evidence="11">
    <location>
        <begin position="14"/>
        <end position="286"/>
    </location>
</feature>
<dbReference type="GO" id="GO:0004674">
    <property type="term" value="F:protein serine/threonine kinase activity"/>
    <property type="evidence" value="ECO:0007669"/>
    <property type="project" value="UniProtKB-KW"/>
</dbReference>
<feature type="domain" description="PASTA" evidence="12">
    <location>
        <begin position="450"/>
        <end position="519"/>
    </location>
</feature>
<dbReference type="InterPro" id="IPR005543">
    <property type="entry name" value="PASTA_dom"/>
</dbReference>
<dbReference type="FunFam" id="1.10.510.10:FF:000021">
    <property type="entry name" value="Serine/threonine protein kinase"/>
    <property type="match status" value="1"/>
</dbReference>
<feature type="compositionally biased region" description="Basic residues" evidence="9">
    <location>
        <begin position="328"/>
        <end position="339"/>
    </location>
</feature>
<evidence type="ECO:0000313" key="14">
    <source>
        <dbReference type="Proteomes" id="UP000612899"/>
    </source>
</evidence>
<protein>
    <recommendedName>
        <fullName evidence="1">non-specific serine/threonine protein kinase</fullName>
        <ecNumber evidence="1">2.7.11.1</ecNumber>
    </recommendedName>
</protein>
<reference evidence="13" key="1">
    <citation type="submission" date="2021-01" db="EMBL/GenBank/DDBJ databases">
        <title>Whole genome shotgun sequence of Rhizocola hellebori NBRC 109834.</title>
        <authorList>
            <person name="Komaki H."/>
            <person name="Tamura T."/>
        </authorList>
    </citation>
    <scope>NUCLEOTIDE SEQUENCE</scope>
    <source>
        <strain evidence="13">NBRC 109834</strain>
    </source>
</reference>
<keyword evidence="3" id="KW-0808">Transferase</keyword>
<evidence type="ECO:0000256" key="1">
    <source>
        <dbReference type="ARBA" id="ARBA00012513"/>
    </source>
</evidence>
<dbReference type="GO" id="GO:0045717">
    <property type="term" value="P:negative regulation of fatty acid biosynthetic process"/>
    <property type="evidence" value="ECO:0007669"/>
    <property type="project" value="UniProtKB-ARBA"/>
</dbReference>
<dbReference type="SMART" id="SM00220">
    <property type="entry name" value="S_TKc"/>
    <property type="match status" value="1"/>
</dbReference>
<evidence type="ECO:0000256" key="10">
    <source>
        <dbReference type="SAM" id="Phobius"/>
    </source>
</evidence>
<dbReference type="SMART" id="SM00740">
    <property type="entry name" value="PASTA"/>
    <property type="match status" value="4"/>
</dbReference>
<keyword evidence="2 13" id="KW-0723">Serine/threonine-protein kinase</keyword>
<evidence type="ECO:0000256" key="5">
    <source>
        <dbReference type="ARBA" id="ARBA00022777"/>
    </source>
</evidence>
<dbReference type="PROSITE" id="PS00108">
    <property type="entry name" value="PROTEIN_KINASE_ST"/>
    <property type="match status" value="1"/>
</dbReference>
<dbReference type="Pfam" id="PF00069">
    <property type="entry name" value="Pkinase"/>
    <property type="match status" value="1"/>
</dbReference>
<feature type="domain" description="PASTA" evidence="12">
    <location>
        <begin position="520"/>
        <end position="586"/>
    </location>
</feature>
<proteinExistence type="predicted"/>
<dbReference type="EC" id="2.7.11.1" evidence="1"/>
<evidence type="ECO:0000259" key="12">
    <source>
        <dbReference type="PROSITE" id="PS51178"/>
    </source>
</evidence>